<protein>
    <submittedName>
        <fullName evidence="2">Uncharacterized protein</fullName>
    </submittedName>
</protein>
<accession>A0A0L0SPG4</accession>
<evidence type="ECO:0000313" key="2">
    <source>
        <dbReference type="EMBL" id="KNE64265.1"/>
    </source>
</evidence>
<gene>
    <name evidence="2" type="ORF">AMAG_09298</name>
</gene>
<reference evidence="3" key="2">
    <citation type="submission" date="2009-11" db="EMBL/GenBank/DDBJ databases">
        <title>The Genome Sequence of Allomyces macrogynus strain ATCC 38327.</title>
        <authorList>
            <consortium name="The Broad Institute Genome Sequencing Platform"/>
            <person name="Russ C."/>
            <person name="Cuomo C."/>
            <person name="Shea T."/>
            <person name="Young S.K."/>
            <person name="Zeng Q."/>
            <person name="Koehrsen M."/>
            <person name="Haas B."/>
            <person name="Borodovsky M."/>
            <person name="Guigo R."/>
            <person name="Alvarado L."/>
            <person name="Berlin A."/>
            <person name="Borenstein D."/>
            <person name="Chen Z."/>
            <person name="Engels R."/>
            <person name="Freedman E."/>
            <person name="Gellesch M."/>
            <person name="Goldberg J."/>
            <person name="Griggs A."/>
            <person name="Gujja S."/>
            <person name="Heiman D."/>
            <person name="Hepburn T."/>
            <person name="Howarth C."/>
            <person name="Jen D."/>
            <person name="Larson L."/>
            <person name="Lewis B."/>
            <person name="Mehta T."/>
            <person name="Park D."/>
            <person name="Pearson M."/>
            <person name="Roberts A."/>
            <person name="Saif S."/>
            <person name="Shenoy N."/>
            <person name="Sisk P."/>
            <person name="Stolte C."/>
            <person name="Sykes S."/>
            <person name="Walk T."/>
            <person name="White J."/>
            <person name="Yandava C."/>
            <person name="Burger G."/>
            <person name="Gray M.W."/>
            <person name="Holland P.W.H."/>
            <person name="King N."/>
            <person name="Lang F.B.F."/>
            <person name="Roger A.J."/>
            <person name="Ruiz-Trillo I."/>
            <person name="Lander E."/>
            <person name="Nusbaum C."/>
        </authorList>
    </citation>
    <scope>NUCLEOTIDE SEQUENCE [LARGE SCALE GENOMIC DNA]</scope>
    <source>
        <strain evidence="3">ATCC 38327</strain>
    </source>
</reference>
<feature type="region of interest" description="Disordered" evidence="1">
    <location>
        <begin position="56"/>
        <end position="96"/>
    </location>
</feature>
<dbReference type="AlphaFoldDB" id="A0A0L0SPG4"/>
<evidence type="ECO:0000256" key="1">
    <source>
        <dbReference type="SAM" id="MobiDB-lite"/>
    </source>
</evidence>
<dbReference type="VEuPathDB" id="FungiDB:AMAG_09298"/>
<sequence length="319" mass="34183">MGNDPETGLFRTLHHLSVRDPADDAPPDPPLFIDRDPAIFAFILAYLRRRHAVPLGSPGSPTAPSSASPSSSTTSPSRRARSPPTSSPTSFLSGTPHDWPDPRPLCTYLSLAHELDFYGYLHDAKVVLAQHRRLATTASQPTPALVTVRVAWTAKEERLVPEMARRAYGIGVRSATIEVSELAMMVEIYPAEFRARVNTDPPWPYPGRLVFLEGGSGGARGGNVIGDVGQTNALMRAHVVALLNQVMDCGYALANPNEVAELKCKVQTPAVRETPVVFVLTRNVPTVETGAGGATAVAMAMAAMAGPVRGARGGLEYLW</sequence>
<evidence type="ECO:0000313" key="3">
    <source>
        <dbReference type="Proteomes" id="UP000054350"/>
    </source>
</evidence>
<reference evidence="2 3" key="1">
    <citation type="submission" date="2009-11" db="EMBL/GenBank/DDBJ databases">
        <title>Annotation of Allomyces macrogynus ATCC 38327.</title>
        <authorList>
            <consortium name="The Broad Institute Genome Sequencing Platform"/>
            <person name="Russ C."/>
            <person name="Cuomo C."/>
            <person name="Burger G."/>
            <person name="Gray M.W."/>
            <person name="Holland P.W.H."/>
            <person name="King N."/>
            <person name="Lang F.B.F."/>
            <person name="Roger A.J."/>
            <person name="Ruiz-Trillo I."/>
            <person name="Young S.K."/>
            <person name="Zeng Q."/>
            <person name="Gargeya S."/>
            <person name="Fitzgerald M."/>
            <person name="Haas B."/>
            <person name="Abouelleil A."/>
            <person name="Alvarado L."/>
            <person name="Arachchi H.M."/>
            <person name="Berlin A."/>
            <person name="Chapman S.B."/>
            <person name="Gearin G."/>
            <person name="Goldberg J."/>
            <person name="Griggs A."/>
            <person name="Gujja S."/>
            <person name="Hansen M."/>
            <person name="Heiman D."/>
            <person name="Howarth C."/>
            <person name="Larimer J."/>
            <person name="Lui A."/>
            <person name="MacDonald P.J.P."/>
            <person name="McCowen C."/>
            <person name="Montmayeur A."/>
            <person name="Murphy C."/>
            <person name="Neiman D."/>
            <person name="Pearson M."/>
            <person name="Priest M."/>
            <person name="Roberts A."/>
            <person name="Saif S."/>
            <person name="Shea T."/>
            <person name="Sisk P."/>
            <person name="Stolte C."/>
            <person name="Sykes S."/>
            <person name="Wortman J."/>
            <person name="Nusbaum C."/>
            <person name="Birren B."/>
        </authorList>
    </citation>
    <scope>NUCLEOTIDE SEQUENCE [LARGE SCALE GENOMIC DNA]</scope>
    <source>
        <strain evidence="2 3">ATCC 38327</strain>
    </source>
</reference>
<dbReference type="InterPro" id="IPR011333">
    <property type="entry name" value="SKP1/BTB/POZ_sf"/>
</dbReference>
<proteinExistence type="predicted"/>
<dbReference type="Gene3D" id="3.30.710.10">
    <property type="entry name" value="Potassium Channel Kv1.1, Chain A"/>
    <property type="match status" value="1"/>
</dbReference>
<dbReference type="EMBL" id="GG745344">
    <property type="protein sequence ID" value="KNE64265.1"/>
    <property type="molecule type" value="Genomic_DNA"/>
</dbReference>
<keyword evidence="3" id="KW-1185">Reference proteome</keyword>
<organism evidence="2 3">
    <name type="scientific">Allomyces macrogynus (strain ATCC 38327)</name>
    <name type="common">Allomyces javanicus var. macrogynus</name>
    <dbReference type="NCBI Taxonomy" id="578462"/>
    <lineage>
        <taxon>Eukaryota</taxon>
        <taxon>Fungi</taxon>
        <taxon>Fungi incertae sedis</taxon>
        <taxon>Blastocladiomycota</taxon>
        <taxon>Blastocladiomycetes</taxon>
        <taxon>Blastocladiales</taxon>
        <taxon>Blastocladiaceae</taxon>
        <taxon>Allomyces</taxon>
    </lineage>
</organism>
<name>A0A0L0SPG4_ALLM3</name>
<dbReference type="Proteomes" id="UP000054350">
    <property type="component" value="Unassembled WGS sequence"/>
</dbReference>